<dbReference type="PANTHER" id="PTHR42749">
    <property type="entry name" value="CELL SHAPE-DETERMINING PROTEIN MREB"/>
    <property type="match status" value="1"/>
</dbReference>
<dbReference type="InterPro" id="IPR056546">
    <property type="entry name" value="MreB_MamK-like"/>
</dbReference>
<dbReference type="Gene3D" id="3.30.420.40">
    <property type="match status" value="2"/>
</dbReference>
<dbReference type="SUPFAM" id="SSF53067">
    <property type="entry name" value="Actin-like ATPase domain"/>
    <property type="match status" value="2"/>
</dbReference>
<dbReference type="PANTHER" id="PTHR42749:SF1">
    <property type="entry name" value="CELL SHAPE-DETERMINING PROTEIN MREB"/>
    <property type="match status" value="1"/>
</dbReference>
<keyword evidence="2" id="KW-0963">Cytoplasm</keyword>
<evidence type="ECO:0000313" key="5">
    <source>
        <dbReference type="EMBL" id="OUD16151.1"/>
    </source>
</evidence>
<evidence type="ECO:0000256" key="1">
    <source>
        <dbReference type="ARBA" id="ARBA00004496"/>
    </source>
</evidence>
<dbReference type="Proteomes" id="UP000194798">
    <property type="component" value="Unassembled WGS sequence"/>
</dbReference>
<dbReference type="InterPro" id="IPR004000">
    <property type="entry name" value="Actin"/>
</dbReference>
<dbReference type="GO" id="GO:0005737">
    <property type="term" value="C:cytoplasm"/>
    <property type="evidence" value="ECO:0007669"/>
    <property type="project" value="UniProtKB-SubCell"/>
</dbReference>
<keyword evidence="3" id="KW-0547">Nucleotide-binding</keyword>
<keyword evidence="6" id="KW-1185">Reference proteome</keyword>
<evidence type="ECO:0000256" key="4">
    <source>
        <dbReference type="ARBA" id="ARBA00022840"/>
    </source>
</evidence>
<dbReference type="SMART" id="SM00268">
    <property type="entry name" value="ACTIN"/>
    <property type="match status" value="1"/>
</dbReference>
<sequence>MMPNTFHVGIDLGTSRTSITTSTGKRFTSRTCVGYPKDVIAQKRFNKPYLLGDEALENRLALDLIWPLSQGVISDNPKALEATHLVLKHVIETVLPEYRKGDLIYAAIGVPAQASINNKKAIIEASKNIVNKVLIVSEPFSVAYSIDRFDECLIVDIGAGTTDLCRMHGAMPEAEDQLTLNIGGNFLDDTLRQALLAKYPNVQLSAQILRRIKEKYGYVSEKSDPIVVSLTEQGIPKEYEITDILRECCLQLTDPISKAVQNLVGSFDPDFQARLRHNVIIAGGGSRLKGIDIAIENSLKAYGGGEATCVQDAEYCGSIGALKMCLEMPENYWQQL</sequence>
<organism evidence="5 6">
    <name type="scientific">Thioflexithrix psekupsensis</name>
    <dbReference type="NCBI Taxonomy" id="1570016"/>
    <lineage>
        <taxon>Bacteria</taxon>
        <taxon>Pseudomonadati</taxon>
        <taxon>Pseudomonadota</taxon>
        <taxon>Gammaproteobacteria</taxon>
        <taxon>Thiotrichales</taxon>
        <taxon>Thioflexithrix</taxon>
    </lineage>
</organism>
<dbReference type="EMBL" id="MSLT01000001">
    <property type="protein sequence ID" value="OUD16151.1"/>
    <property type="molecule type" value="Genomic_DNA"/>
</dbReference>
<dbReference type="AlphaFoldDB" id="A0A251XCU6"/>
<reference evidence="5 6" key="1">
    <citation type="submission" date="2016-12" db="EMBL/GenBank/DDBJ databases">
        <title>Thioflexothrix psekupsii D3 genome sequencing and assembly.</title>
        <authorList>
            <person name="Fomenkov A."/>
            <person name="Vincze T."/>
            <person name="Grabovich M."/>
            <person name="Anton B.P."/>
            <person name="Dubinina G."/>
            <person name="Orlova M."/>
            <person name="Belousova E."/>
            <person name="Roberts R.J."/>
        </authorList>
    </citation>
    <scope>NUCLEOTIDE SEQUENCE [LARGE SCALE GENOMIC DNA]</scope>
    <source>
        <strain evidence="5">D3</strain>
    </source>
</reference>
<comment type="subcellular location">
    <subcellularLocation>
        <location evidence="1">Cytoplasm</location>
    </subcellularLocation>
</comment>
<dbReference type="GO" id="GO:0005524">
    <property type="term" value="F:ATP binding"/>
    <property type="evidence" value="ECO:0007669"/>
    <property type="project" value="UniProtKB-KW"/>
</dbReference>
<evidence type="ECO:0000313" key="6">
    <source>
        <dbReference type="Proteomes" id="UP000194798"/>
    </source>
</evidence>
<dbReference type="InterPro" id="IPR043129">
    <property type="entry name" value="ATPase_NBD"/>
</dbReference>
<comment type="caution">
    <text evidence="5">The sequence shown here is derived from an EMBL/GenBank/DDBJ whole genome shotgun (WGS) entry which is preliminary data.</text>
</comment>
<gene>
    <name evidence="5" type="ORF">TPSD3_00025</name>
</gene>
<name>A0A251XCU6_9GAMM</name>
<evidence type="ECO:0000256" key="2">
    <source>
        <dbReference type="ARBA" id="ARBA00022490"/>
    </source>
</evidence>
<dbReference type="Pfam" id="PF06723">
    <property type="entry name" value="MreB_Mbl"/>
    <property type="match status" value="1"/>
</dbReference>
<accession>A0A251XCU6</accession>
<keyword evidence="4" id="KW-0067">ATP-binding</keyword>
<proteinExistence type="predicted"/>
<evidence type="ECO:0000256" key="3">
    <source>
        <dbReference type="ARBA" id="ARBA00022741"/>
    </source>
</evidence>
<dbReference type="CDD" id="cd24009">
    <property type="entry name" value="ASKHA_NBD_MamK"/>
    <property type="match status" value="1"/>
</dbReference>
<dbReference type="RefSeq" id="WP_086486551.1">
    <property type="nucleotide sequence ID" value="NZ_MSLT01000001.1"/>
</dbReference>
<dbReference type="OrthoDB" id="245310at2"/>
<protein>
    <submittedName>
        <fullName evidence="5">Uncharacterized protein</fullName>
    </submittedName>
</protein>